<sequence length="229" mass="26178">MATPDYTYSSPEMQAKIEALLPRITEHRRDLLMKVVQNRTRHFCMVLEDLFDPHNISAVIRTAEVFGLEDVHIIEEVNPYKVNKSILKGSIKWMNLYLYKKRKACMEHLRQKGYRIAVASTNTTKSVLDLDLSQPTAFYLGSEFTGNHPDTLATADCEFILPQYGITESMNVSVAGGVLMCYLDHFMQQKGRSQFTLSPGERDELLLEWLKRHINDESASSSITRIDGE</sequence>
<evidence type="ECO:0000313" key="10">
    <source>
        <dbReference type="EMBL" id="SJZ37890.1"/>
    </source>
</evidence>
<accession>A0A1T4K622</accession>
<evidence type="ECO:0000259" key="8">
    <source>
        <dbReference type="Pfam" id="PF00588"/>
    </source>
</evidence>
<evidence type="ECO:0000256" key="1">
    <source>
        <dbReference type="ARBA" id="ARBA00022555"/>
    </source>
</evidence>
<evidence type="ECO:0000256" key="5">
    <source>
        <dbReference type="ARBA" id="ARBA00022694"/>
    </source>
</evidence>
<comment type="catalytic activity">
    <reaction evidence="7">
        <text>guanosine(18) in tRNA + S-adenosyl-L-methionine = 2'-O-methylguanosine(18) in tRNA + S-adenosyl-L-homocysteine + H(+)</text>
        <dbReference type="Rhea" id="RHEA:20077"/>
        <dbReference type="Rhea" id="RHEA-COMP:10190"/>
        <dbReference type="Rhea" id="RHEA-COMP:10192"/>
        <dbReference type="ChEBI" id="CHEBI:15378"/>
        <dbReference type="ChEBI" id="CHEBI:57856"/>
        <dbReference type="ChEBI" id="CHEBI:59789"/>
        <dbReference type="ChEBI" id="CHEBI:74269"/>
        <dbReference type="ChEBI" id="CHEBI:74445"/>
        <dbReference type="EC" id="2.1.1.34"/>
    </reaction>
</comment>
<accession>A0A1M6U479</accession>
<keyword evidence="1 7" id="KW-0820">tRNA-binding</keyword>
<keyword evidence="5 7" id="KW-0819">tRNA processing</keyword>
<evidence type="ECO:0000313" key="9">
    <source>
        <dbReference type="EMBL" id="SHK63963.1"/>
    </source>
</evidence>
<keyword evidence="3 7" id="KW-0808">Transferase</keyword>
<evidence type="ECO:0000256" key="6">
    <source>
        <dbReference type="ARBA" id="ARBA00022884"/>
    </source>
</evidence>
<protein>
    <recommendedName>
        <fullName evidence="7">tRNA (guanosine(18)-2'-O)-methyltransferase</fullName>
        <ecNumber evidence="7">2.1.1.34</ecNumber>
    </recommendedName>
    <alternativeName>
        <fullName evidence="7">tRNA [Gm18] methyltransferase</fullName>
    </alternativeName>
</protein>
<dbReference type="InterPro" id="IPR001537">
    <property type="entry name" value="SpoU_MeTrfase"/>
</dbReference>
<dbReference type="Proteomes" id="UP000190449">
    <property type="component" value="Unassembled WGS sequence"/>
</dbReference>
<dbReference type="PANTHER" id="PTHR43453:SF1">
    <property type="entry name" value="TRNA_RRNA METHYLTRANSFERASE SPOU TYPE DOMAIN-CONTAINING PROTEIN"/>
    <property type="match status" value="1"/>
</dbReference>
<dbReference type="STRING" id="28122.SAMN02745108_00327"/>
<feature type="binding site" evidence="7">
    <location>
        <position position="161"/>
    </location>
    <ligand>
        <name>S-adenosyl-L-methionine</name>
        <dbReference type="ChEBI" id="CHEBI:59789"/>
    </ligand>
</feature>
<reference evidence="9" key="1">
    <citation type="submission" date="2016-11" db="EMBL/GenBank/DDBJ databases">
        <authorList>
            <person name="Jaros S."/>
            <person name="Januszkiewicz K."/>
            <person name="Wedrychowicz H."/>
        </authorList>
    </citation>
    <scope>NUCLEOTIDE SEQUENCE [LARGE SCALE GENOMIC DNA]</scope>
    <source>
        <strain evidence="9">UWOS</strain>
    </source>
</reference>
<evidence type="ECO:0000256" key="4">
    <source>
        <dbReference type="ARBA" id="ARBA00022691"/>
    </source>
</evidence>
<proteinExistence type="inferred from homology"/>
<organism evidence="9 11">
    <name type="scientific">Fibrobacter intestinalis</name>
    <dbReference type="NCBI Taxonomy" id="28122"/>
    <lineage>
        <taxon>Bacteria</taxon>
        <taxon>Pseudomonadati</taxon>
        <taxon>Fibrobacterota</taxon>
        <taxon>Fibrobacteria</taxon>
        <taxon>Fibrobacterales</taxon>
        <taxon>Fibrobacteraceae</taxon>
        <taxon>Fibrobacter</taxon>
    </lineage>
</organism>
<dbReference type="EMBL" id="FUWU01000003">
    <property type="protein sequence ID" value="SJZ37890.1"/>
    <property type="molecule type" value="Genomic_DNA"/>
</dbReference>
<keyword evidence="6 7" id="KW-0694">RNA-binding</keyword>
<dbReference type="PANTHER" id="PTHR43453">
    <property type="entry name" value="RRNA METHYLASE-LIKE"/>
    <property type="match status" value="1"/>
</dbReference>
<dbReference type="GO" id="GO:0002938">
    <property type="term" value="P:tRNA guanine ribose methylation"/>
    <property type="evidence" value="ECO:0007669"/>
    <property type="project" value="UniProtKB-UniRule"/>
</dbReference>
<dbReference type="EC" id="2.1.1.34" evidence="7"/>
<reference evidence="10 12" key="3">
    <citation type="submission" date="2017-02" db="EMBL/GenBank/DDBJ databases">
        <authorList>
            <person name="Peterson S.W."/>
        </authorList>
    </citation>
    <scope>NUCLEOTIDE SEQUENCE [LARGE SCALE GENOMIC DNA]</scope>
    <source>
        <strain evidence="10 12">ATCC 43854</strain>
    </source>
</reference>
<dbReference type="RefSeq" id="WP_233126443.1">
    <property type="nucleotide sequence ID" value="NZ_FRAW01000012.1"/>
</dbReference>
<evidence type="ECO:0000313" key="11">
    <source>
        <dbReference type="Proteomes" id="UP000184275"/>
    </source>
</evidence>
<dbReference type="GO" id="GO:0141100">
    <property type="term" value="F:tRNA (guanine(18)-2'-O)-methyltransferase activity"/>
    <property type="evidence" value="ECO:0007669"/>
    <property type="project" value="UniProtKB-UniRule"/>
</dbReference>
<dbReference type="InterPro" id="IPR029028">
    <property type="entry name" value="Alpha/beta_knot_MTases"/>
</dbReference>
<comment type="similarity">
    <text evidence="7">Belongs to the class IV-like SAM-binding methyltransferase superfamily. RNA methyltransferase TrmH family.</text>
</comment>
<evidence type="ECO:0000256" key="3">
    <source>
        <dbReference type="ARBA" id="ARBA00022679"/>
    </source>
</evidence>
<comment type="caution">
    <text evidence="7">Lacks conserved residue(s) required for the propagation of feature annotation.</text>
</comment>
<dbReference type="Pfam" id="PF00588">
    <property type="entry name" value="SpoU_methylase"/>
    <property type="match status" value="1"/>
</dbReference>
<dbReference type="SUPFAM" id="SSF75217">
    <property type="entry name" value="alpha/beta knot"/>
    <property type="match status" value="1"/>
</dbReference>
<comment type="function">
    <text evidence="7">Catalyzes the 2'-O methylation of guanosine at position 18 in tRNA.</text>
</comment>
<evidence type="ECO:0000256" key="2">
    <source>
        <dbReference type="ARBA" id="ARBA00022603"/>
    </source>
</evidence>
<dbReference type="HAMAP" id="MF_02060">
    <property type="entry name" value="tRNA_methyltr_TrmH"/>
    <property type="match status" value="1"/>
</dbReference>
<gene>
    <name evidence="7" type="primary">trmH</name>
    <name evidence="10" type="ORF">SAMN02745108_00327</name>
    <name evidence="9" type="ORF">SAMN05720469_11241</name>
</gene>
<keyword evidence="11" id="KW-1185">Reference proteome</keyword>
<dbReference type="InterPro" id="IPR029026">
    <property type="entry name" value="tRNA_m1G_MTases_N"/>
</dbReference>
<dbReference type="Proteomes" id="UP000184275">
    <property type="component" value="Unassembled WGS sequence"/>
</dbReference>
<evidence type="ECO:0000313" key="12">
    <source>
        <dbReference type="Proteomes" id="UP000190449"/>
    </source>
</evidence>
<dbReference type="EMBL" id="FRAW01000012">
    <property type="protein sequence ID" value="SHK63963.1"/>
    <property type="molecule type" value="Genomic_DNA"/>
</dbReference>
<keyword evidence="2 7" id="KW-0489">Methyltransferase</keyword>
<dbReference type="AlphaFoldDB" id="A0A1M6U479"/>
<reference evidence="11" key="2">
    <citation type="submission" date="2016-11" db="EMBL/GenBank/DDBJ databases">
        <authorList>
            <person name="Varghese N."/>
            <person name="Submissions S."/>
        </authorList>
    </citation>
    <scope>NUCLEOTIDE SEQUENCE [LARGE SCALE GENOMIC DNA]</scope>
    <source>
        <strain evidence="11">UWOS</strain>
    </source>
</reference>
<name>A0A1M6U479_9BACT</name>
<feature type="domain" description="tRNA/rRNA methyltransferase SpoU type" evidence="8">
    <location>
        <begin position="44"/>
        <end position="180"/>
    </location>
</feature>
<dbReference type="CDD" id="cd18092">
    <property type="entry name" value="SpoU-like_TrmH"/>
    <property type="match status" value="1"/>
</dbReference>
<dbReference type="Gene3D" id="3.40.1280.10">
    <property type="match status" value="1"/>
</dbReference>
<dbReference type="InterPro" id="IPR033671">
    <property type="entry name" value="TrmH"/>
</dbReference>
<evidence type="ECO:0000256" key="7">
    <source>
        <dbReference type="HAMAP-Rule" id="MF_02060"/>
    </source>
</evidence>
<dbReference type="GO" id="GO:0000049">
    <property type="term" value="F:tRNA binding"/>
    <property type="evidence" value="ECO:0007669"/>
    <property type="project" value="UniProtKB-UniRule"/>
</dbReference>
<keyword evidence="4 7" id="KW-0949">S-adenosyl-L-methionine</keyword>